<evidence type="ECO:0000313" key="6">
    <source>
        <dbReference type="EMBL" id="KAF7304327.1"/>
    </source>
</evidence>
<evidence type="ECO:0000256" key="1">
    <source>
        <dbReference type="ARBA" id="ARBA00001974"/>
    </source>
</evidence>
<feature type="active site" description="Proton acceptor" evidence="3">
    <location>
        <position position="613"/>
    </location>
</feature>
<feature type="domain" description="Glucose-methanol-choline oxidoreductase N-terminal" evidence="5">
    <location>
        <begin position="320"/>
        <end position="334"/>
    </location>
</feature>
<dbReference type="GO" id="GO:0016614">
    <property type="term" value="F:oxidoreductase activity, acting on CH-OH group of donors"/>
    <property type="evidence" value="ECO:0007669"/>
    <property type="project" value="InterPro"/>
</dbReference>
<dbReference type="Pfam" id="PF05199">
    <property type="entry name" value="GMC_oxred_C"/>
    <property type="match status" value="1"/>
</dbReference>
<gene>
    <name evidence="6" type="ORF">HMN09_00834500</name>
</gene>
<dbReference type="PANTHER" id="PTHR11552">
    <property type="entry name" value="GLUCOSE-METHANOL-CHOLINE GMC OXIDOREDUCTASE"/>
    <property type="match status" value="1"/>
</dbReference>
<dbReference type="Gene3D" id="3.30.560.10">
    <property type="entry name" value="Glucose Oxidase, domain 3"/>
    <property type="match status" value="1"/>
</dbReference>
<dbReference type="InterPro" id="IPR012132">
    <property type="entry name" value="GMC_OxRdtase"/>
</dbReference>
<organism evidence="6 7">
    <name type="scientific">Mycena chlorophos</name>
    <name type="common">Agaric fungus</name>
    <name type="synonym">Agaricus chlorophos</name>
    <dbReference type="NCBI Taxonomy" id="658473"/>
    <lineage>
        <taxon>Eukaryota</taxon>
        <taxon>Fungi</taxon>
        <taxon>Dikarya</taxon>
        <taxon>Basidiomycota</taxon>
        <taxon>Agaricomycotina</taxon>
        <taxon>Agaricomycetes</taxon>
        <taxon>Agaricomycetidae</taxon>
        <taxon>Agaricales</taxon>
        <taxon>Marasmiineae</taxon>
        <taxon>Mycenaceae</taxon>
        <taxon>Mycena</taxon>
    </lineage>
</organism>
<evidence type="ECO:0000256" key="3">
    <source>
        <dbReference type="PIRSR" id="PIRSR000137-1"/>
    </source>
</evidence>
<proteinExistence type="inferred from homology"/>
<accession>A0A8H6SSY7</accession>
<protein>
    <submittedName>
        <fullName evidence="6">Alcohol oxidase</fullName>
    </submittedName>
</protein>
<evidence type="ECO:0000256" key="4">
    <source>
        <dbReference type="SAM" id="MobiDB-lite"/>
    </source>
</evidence>
<feature type="region of interest" description="Disordered" evidence="4">
    <location>
        <begin position="421"/>
        <end position="444"/>
    </location>
</feature>
<dbReference type="EMBL" id="JACAZE010000011">
    <property type="protein sequence ID" value="KAF7304327.1"/>
    <property type="molecule type" value="Genomic_DNA"/>
</dbReference>
<evidence type="ECO:0000256" key="2">
    <source>
        <dbReference type="ARBA" id="ARBA00010790"/>
    </source>
</evidence>
<dbReference type="Pfam" id="PF00732">
    <property type="entry name" value="GMC_oxred_N"/>
    <property type="match status" value="1"/>
</dbReference>
<dbReference type="AlphaFoldDB" id="A0A8H6SSY7"/>
<evidence type="ECO:0000313" key="7">
    <source>
        <dbReference type="Proteomes" id="UP000613580"/>
    </source>
</evidence>
<comment type="caution">
    <text evidence="6">The sequence shown here is derived from an EMBL/GenBank/DDBJ whole genome shotgun (WGS) entry which is preliminary data.</text>
</comment>
<dbReference type="InterPro" id="IPR036188">
    <property type="entry name" value="FAD/NAD-bd_sf"/>
</dbReference>
<dbReference type="GO" id="GO:0050660">
    <property type="term" value="F:flavin adenine dinucleotide binding"/>
    <property type="evidence" value="ECO:0007669"/>
    <property type="project" value="InterPro"/>
</dbReference>
<dbReference type="Gene3D" id="3.50.50.60">
    <property type="entry name" value="FAD/NAD(P)-binding domain"/>
    <property type="match status" value="1"/>
</dbReference>
<feature type="compositionally biased region" description="Basic and acidic residues" evidence="4">
    <location>
        <begin position="421"/>
        <end position="438"/>
    </location>
</feature>
<dbReference type="PIRSF" id="PIRSF000137">
    <property type="entry name" value="Alcohol_oxidase"/>
    <property type="match status" value="1"/>
</dbReference>
<feature type="active site" description="Proton donor" evidence="3">
    <location>
        <position position="568"/>
    </location>
</feature>
<dbReference type="InterPro" id="IPR007867">
    <property type="entry name" value="GMC_OxRtase_C"/>
</dbReference>
<sequence length="634" mass="68371">MRLSTSRGSARVIQRQGHSQRLHRDGLLQVHLTMNFGRTRILSSPVEVAGSVYGTPSPKIYDYIVVGGGTAGCCLASRLSEDPDVSVLLLERGPVYDSFAARVPLLSNDQSNPQTPIVKSPSLPVHNARGQTLSFVQGECLGGGSSINGLIYTRGWAGDFDNWAKLGHPSWDYKSMEPYFIKSENALSHRSQWRGSSGPMVNQLSYIPFSSHVRIQQSAVAMGFTQVSDLNSPNAPVDASAVLDTTIDTNSHRVSSFTAYLPAKLVHSRKSRLTICPLALATRVQIEDGVAVGVVFESADGRVGGQFYARCRNEIVLCGGAIASPQLLLLSGIGPQDHLQSLKIPVVVDLPGVGAHLQDHVGVPLMFEVPIADTLHHTATSTWKGVLEFFKYILGFKSVFASNPCPVSIFAHSSHLDKETSHVVASEHSDRQERRSASEDDDSRPDIEIMTIPFYAFVDHMPPVNPNGLSAFSFLVALLQPKSTGSVRLASADPRARPAVDLGYLSDPRGRDIEVLRKGTLLALQLAAKTSASGYPMKHYQVPESESEGHADAHVDEFIRTKLGSAYHFSSTCRMGSRASGSGGVVDDELRVYGVEGLRVCDASVFPSILSAHLMAGVIAVAEKCADLIQSAHP</sequence>
<evidence type="ECO:0000259" key="5">
    <source>
        <dbReference type="PROSITE" id="PS00624"/>
    </source>
</evidence>
<dbReference type="SUPFAM" id="SSF54373">
    <property type="entry name" value="FAD-linked reductases, C-terminal domain"/>
    <property type="match status" value="1"/>
</dbReference>
<dbReference type="OrthoDB" id="269227at2759"/>
<dbReference type="PROSITE" id="PS00624">
    <property type="entry name" value="GMC_OXRED_2"/>
    <property type="match status" value="1"/>
</dbReference>
<dbReference type="InterPro" id="IPR000172">
    <property type="entry name" value="GMC_OxRdtase_N"/>
</dbReference>
<keyword evidence="7" id="KW-1185">Reference proteome</keyword>
<dbReference type="Proteomes" id="UP000613580">
    <property type="component" value="Unassembled WGS sequence"/>
</dbReference>
<reference evidence="6" key="1">
    <citation type="submission" date="2020-05" db="EMBL/GenBank/DDBJ databases">
        <title>Mycena genomes resolve the evolution of fungal bioluminescence.</title>
        <authorList>
            <person name="Tsai I.J."/>
        </authorList>
    </citation>
    <scope>NUCLEOTIDE SEQUENCE</scope>
    <source>
        <strain evidence="6">110903Hualien_Pintung</strain>
    </source>
</reference>
<dbReference type="SUPFAM" id="SSF51905">
    <property type="entry name" value="FAD/NAD(P)-binding domain"/>
    <property type="match status" value="1"/>
</dbReference>
<dbReference type="PANTHER" id="PTHR11552:SF219">
    <property type="entry name" value="GLUCOSE-METHANOL-CHOLINE OXIDOREDUCTASE N-TERMINAL DOMAIN-CONTAINING PROTEIN"/>
    <property type="match status" value="1"/>
</dbReference>
<name>A0A8H6SSY7_MYCCL</name>
<comment type="cofactor">
    <cofactor evidence="1">
        <name>FAD</name>
        <dbReference type="ChEBI" id="CHEBI:57692"/>
    </cofactor>
</comment>
<comment type="similarity">
    <text evidence="2">Belongs to the GMC oxidoreductase family.</text>
</comment>